<organism evidence="1">
    <name type="scientific">marine sediment metagenome</name>
    <dbReference type="NCBI Taxonomy" id="412755"/>
    <lineage>
        <taxon>unclassified sequences</taxon>
        <taxon>metagenomes</taxon>
        <taxon>ecological metagenomes</taxon>
    </lineage>
</organism>
<name>X1M0F7_9ZZZZ</name>
<gene>
    <name evidence="1" type="ORF">S06H3_08369</name>
</gene>
<dbReference type="EMBL" id="BARV01003520">
    <property type="protein sequence ID" value="GAI08160.1"/>
    <property type="molecule type" value="Genomic_DNA"/>
</dbReference>
<proteinExistence type="predicted"/>
<reference evidence="1" key="1">
    <citation type="journal article" date="2014" name="Front. Microbiol.">
        <title>High frequency of phylogenetically diverse reductive dehalogenase-homologous genes in deep subseafloor sedimentary metagenomes.</title>
        <authorList>
            <person name="Kawai M."/>
            <person name="Futagami T."/>
            <person name="Toyoda A."/>
            <person name="Takaki Y."/>
            <person name="Nishi S."/>
            <person name="Hori S."/>
            <person name="Arai W."/>
            <person name="Tsubouchi T."/>
            <person name="Morono Y."/>
            <person name="Uchiyama I."/>
            <person name="Ito T."/>
            <person name="Fujiyama A."/>
            <person name="Inagaki F."/>
            <person name="Takami H."/>
        </authorList>
    </citation>
    <scope>NUCLEOTIDE SEQUENCE</scope>
    <source>
        <strain evidence="1">Expedition CK06-06</strain>
    </source>
</reference>
<evidence type="ECO:0000313" key="1">
    <source>
        <dbReference type="EMBL" id="GAI08160.1"/>
    </source>
</evidence>
<protein>
    <submittedName>
        <fullName evidence="1">Uncharacterized protein</fullName>
    </submittedName>
</protein>
<dbReference type="AlphaFoldDB" id="X1M0F7"/>
<sequence length="117" mass="12544">MATKIVYAHTTVQELWAVHEHKKGHLLGLKVDNQYSAAEKIQLLDDFTTDAGYTSGGSAYAQAVVSNLNRMQVTVPAGDCISLGEEDCKGIEFLGRALALGSAIASNCKITAQYKLV</sequence>
<comment type="caution">
    <text evidence="1">The sequence shown here is derived from an EMBL/GenBank/DDBJ whole genome shotgun (WGS) entry which is preliminary data.</text>
</comment>
<accession>X1M0F7</accession>